<keyword evidence="8" id="KW-1185">Reference proteome</keyword>
<dbReference type="SUPFAM" id="SSF48452">
    <property type="entry name" value="TPR-like"/>
    <property type="match status" value="1"/>
</dbReference>
<dbReference type="CDD" id="cd08977">
    <property type="entry name" value="SusD"/>
    <property type="match status" value="1"/>
</dbReference>
<comment type="similarity">
    <text evidence="2">Belongs to the SusD family.</text>
</comment>
<dbReference type="Pfam" id="PF07980">
    <property type="entry name" value="SusD_RagB"/>
    <property type="match status" value="1"/>
</dbReference>
<comment type="subcellular location">
    <subcellularLocation>
        <location evidence="1">Cell outer membrane</location>
    </subcellularLocation>
</comment>
<evidence type="ECO:0000256" key="2">
    <source>
        <dbReference type="ARBA" id="ARBA00006275"/>
    </source>
</evidence>
<dbReference type="InterPro" id="IPR011990">
    <property type="entry name" value="TPR-like_helical_dom_sf"/>
</dbReference>
<comment type="caution">
    <text evidence="7">The sequence shown here is derived from an EMBL/GenBank/DDBJ whole genome shotgun (WGS) entry which is preliminary data.</text>
</comment>
<evidence type="ECO:0000256" key="3">
    <source>
        <dbReference type="ARBA" id="ARBA00022729"/>
    </source>
</evidence>
<dbReference type="OrthoDB" id="9783641at2"/>
<name>A0A2T0UBV2_9SPHI</name>
<evidence type="ECO:0000259" key="6">
    <source>
        <dbReference type="Pfam" id="PF07980"/>
    </source>
</evidence>
<keyword evidence="5" id="KW-0998">Cell outer membrane</keyword>
<evidence type="ECO:0000313" key="7">
    <source>
        <dbReference type="EMBL" id="PRY55420.1"/>
    </source>
</evidence>
<dbReference type="AlphaFoldDB" id="A0A2T0UBV2"/>
<dbReference type="GO" id="GO:0009279">
    <property type="term" value="C:cell outer membrane"/>
    <property type="evidence" value="ECO:0007669"/>
    <property type="project" value="UniProtKB-SubCell"/>
</dbReference>
<proteinExistence type="inferred from homology"/>
<keyword evidence="4" id="KW-0472">Membrane</keyword>
<accession>A0A2T0UBV2</accession>
<sequence length="525" mass="57590">MKKQNKIFTAIIGLLFLASSCKKDLNLAPTNDITADVAYSTPEGYKSGIAKVYGSMANTGNQGPGSGDLGGIDAGTSDFLRLYWMVQQLPTDEAACAWVGDDGIPGLDYLNWSSSNIMLLGVYARSIYQVTLVNEFLRESTDAKLASRGISGAEATNIKDYANEARFLRAFQYWVLMDLFGNPPFVTEESKVGKESPKQISRADLFKYVESELLAIEANLKDTNEYGRVSKGAAWALLARLYLNAQVYTGTPKFTEAANYAEKVINSGKYSLHTSYANLFKADNHLNNPEVIFSINYDGVKTQNYGGTTYLINAAVNGDMKPENFGIPRGGWGGNRSRENLPAVFGNYKTTADKRAMFFGDNPVINDMSVFKEGLAVTKFTNLTSTGATAESIGGTFCSTDFPLFRLAEMHLIYAEAVLRGGTGSAATAVNYVNLLRQRAYGNTSGNVSALTVDDILNERARELYWEGFRRTDLIRYAKFVEGTYLWPYKGGVINGKAVEPYRTLYPLPASDVIANPNLTQNTGY</sequence>
<evidence type="ECO:0000256" key="4">
    <source>
        <dbReference type="ARBA" id="ARBA00023136"/>
    </source>
</evidence>
<dbReference type="Gene3D" id="1.10.3780.10">
    <property type="entry name" value="SusD-like"/>
    <property type="match status" value="1"/>
</dbReference>
<dbReference type="EMBL" id="PVTH01000001">
    <property type="protein sequence ID" value="PRY55420.1"/>
    <property type="molecule type" value="Genomic_DNA"/>
</dbReference>
<reference evidence="7 8" key="1">
    <citation type="submission" date="2018-03" db="EMBL/GenBank/DDBJ databases">
        <title>Genomic Encyclopedia of Type Strains, Phase III (KMG-III): the genomes of soil and plant-associated and newly described type strains.</title>
        <authorList>
            <person name="Whitman W."/>
        </authorList>
    </citation>
    <scope>NUCLEOTIDE SEQUENCE [LARGE SCALE GENOMIC DNA]</scope>
    <source>
        <strain evidence="7 8">CGMCC 1.9313</strain>
    </source>
</reference>
<dbReference type="Gene3D" id="1.25.40.10">
    <property type="entry name" value="Tetratricopeptide repeat domain"/>
    <property type="match status" value="1"/>
</dbReference>
<gene>
    <name evidence="7" type="ORF">B0I27_101390</name>
</gene>
<dbReference type="Gene3D" id="1.25.40.390">
    <property type="match status" value="1"/>
</dbReference>
<organism evidence="7 8">
    <name type="scientific">Arcticibacter pallidicorallinus</name>
    <dbReference type="NCBI Taxonomy" id="1259464"/>
    <lineage>
        <taxon>Bacteria</taxon>
        <taxon>Pseudomonadati</taxon>
        <taxon>Bacteroidota</taxon>
        <taxon>Sphingobacteriia</taxon>
        <taxon>Sphingobacteriales</taxon>
        <taxon>Sphingobacteriaceae</taxon>
        <taxon>Arcticibacter</taxon>
    </lineage>
</organism>
<keyword evidence="3" id="KW-0732">Signal</keyword>
<evidence type="ECO:0000313" key="8">
    <source>
        <dbReference type="Proteomes" id="UP000238034"/>
    </source>
</evidence>
<protein>
    <submittedName>
        <fullName evidence="7">Putative outer membrane starch-binding protein</fullName>
    </submittedName>
</protein>
<dbReference type="InterPro" id="IPR012944">
    <property type="entry name" value="SusD_RagB_dom"/>
</dbReference>
<dbReference type="PROSITE" id="PS51257">
    <property type="entry name" value="PROKAR_LIPOPROTEIN"/>
    <property type="match status" value="1"/>
</dbReference>
<evidence type="ECO:0000256" key="1">
    <source>
        <dbReference type="ARBA" id="ARBA00004442"/>
    </source>
</evidence>
<dbReference type="RefSeq" id="WP_106290813.1">
    <property type="nucleotide sequence ID" value="NZ_PVTH01000001.1"/>
</dbReference>
<feature type="domain" description="RagB/SusD" evidence="6">
    <location>
        <begin position="368"/>
        <end position="525"/>
    </location>
</feature>
<evidence type="ECO:0000256" key="5">
    <source>
        <dbReference type="ARBA" id="ARBA00023237"/>
    </source>
</evidence>
<dbReference type="Proteomes" id="UP000238034">
    <property type="component" value="Unassembled WGS sequence"/>
</dbReference>